<dbReference type="AlphaFoldDB" id="A0A2X2Y6U5"/>
<sequence length="203" mass="22796">MFKKIVFVTVFSICMLQAGNVAVAYDGEGANKNTVDVEMLSNELRLAIVENRPVSSMSKQEQLELAELLPADGSAISFQSDVYGQLRSAKGICTASTQNIHLRTSMQKNYIGNKPETHCDNVAKYIQMDTVIFRKEWYGWGNPTAYSSYRLNVKDFTNKGIARKCVDQTKHDWRAINSHYIVDKFGCKHTLYSSTTAEGLKCS</sequence>
<dbReference type="Proteomes" id="UP000250245">
    <property type="component" value="Unassembled WGS sequence"/>
</dbReference>
<reference evidence="2 3" key="1">
    <citation type="submission" date="2018-06" db="EMBL/GenBank/DDBJ databases">
        <authorList>
            <consortium name="Pathogen Informatics"/>
            <person name="Doyle S."/>
        </authorList>
    </citation>
    <scope>NUCLEOTIDE SEQUENCE [LARGE SCALE GENOMIC DNA]</scope>
    <source>
        <strain evidence="2 3">NCTC11820</strain>
    </source>
</reference>
<gene>
    <name evidence="2" type="ORF">NCTC11820_00344</name>
</gene>
<dbReference type="EMBL" id="UASJ01000001">
    <property type="protein sequence ID" value="SQB63562.1"/>
    <property type="molecule type" value="Genomic_DNA"/>
</dbReference>
<feature type="chain" id="PRO_5015846445" evidence="1">
    <location>
        <begin position="25"/>
        <end position="203"/>
    </location>
</feature>
<protein>
    <submittedName>
        <fullName evidence="2">Uncharacterized protein</fullName>
    </submittedName>
</protein>
<organism evidence="2 3">
    <name type="scientific">Mobiluncus curtisii</name>
    <dbReference type="NCBI Taxonomy" id="2051"/>
    <lineage>
        <taxon>Bacteria</taxon>
        <taxon>Bacillati</taxon>
        <taxon>Actinomycetota</taxon>
        <taxon>Actinomycetes</taxon>
        <taxon>Actinomycetales</taxon>
        <taxon>Actinomycetaceae</taxon>
        <taxon>Mobiluncus</taxon>
    </lineage>
</organism>
<proteinExistence type="predicted"/>
<dbReference type="RefSeq" id="WP_013188716.1">
    <property type="nucleotide sequence ID" value="NZ_CP068112.1"/>
</dbReference>
<keyword evidence="1" id="KW-0732">Signal</keyword>
<name>A0A2X2Y6U5_9ACTO</name>
<accession>A0A2X2Y6U5</accession>
<evidence type="ECO:0000256" key="1">
    <source>
        <dbReference type="SAM" id="SignalP"/>
    </source>
</evidence>
<feature type="signal peptide" evidence="1">
    <location>
        <begin position="1"/>
        <end position="24"/>
    </location>
</feature>
<evidence type="ECO:0000313" key="2">
    <source>
        <dbReference type="EMBL" id="SQB63562.1"/>
    </source>
</evidence>
<evidence type="ECO:0000313" key="3">
    <source>
        <dbReference type="Proteomes" id="UP000250245"/>
    </source>
</evidence>
<dbReference type="GeneID" id="55564505"/>